<dbReference type="EMBL" id="JAFJYH010000337">
    <property type="protein sequence ID" value="KAG4413026.1"/>
    <property type="molecule type" value="Genomic_DNA"/>
</dbReference>
<gene>
    <name evidence="1" type="ORF">IFR04_013834</name>
</gene>
<reference evidence="1" key="1">
    <citation type="submission" date="2021-02" db="EMBL/GenBank/DDBJ databases">
        <title>Genome sequence Cadophora malorum strain M34.</title>
        <authorList>
            <person name="Stefanovic E."/>
            <person name="Vu D."/>
            <person name="Scully C."/>
            <person name="Dijksterhuis J."/>
            <person name="Roader J."/>
            <person name="Houbraken J."/>
        </authorList>
    </citation>
    <scope>NUCLEOTIDE SEQUENCE</scope>
    <source>
        <strain evidence="1">M34</strain>
    </source>
</reference>
<dbReference type="Proteomes" id="UP000664132">
    <property type="component" value="Unassembled WGS sequence"/>
</dbReference>
<proteinExistence type="predicted"/>
<keyword evidence="2" id="KW-1185">Reference proteome</keyword>
<organism evidence="1 2">
    <name type="scientific">Cadophora malorum</name>
    <dbReference type="NCBI Taxonomy" id="108018"/>
    <lineage>
        <taxon>Eukaryota</taxon>
        <taxon>Fungi</taxon>
        <taxon>Dikarya</taxon>
        <taxon>Ascomycota</taxon>
        <taxon>Pezizomycotina</taxon>
        <taxon>Leotiomycetes</taxon>
        <taxon>Helotiales</taxon>
        <taxon>Ploettnerulaceae</taxon>
        <taxon>Cadophora</taxon>
    </lineage>
</organism>
<accession>A0A8H7T4V7</accession>
<name>A0A8H7T4V7_9HELO</name>
<protein>
    <submittedName>
        <fullName evidence="1">Uncharacterized protein</fullName>
    </submittedName>
</protein>
<dbReference type="AlphaFoldDB" id="A0A8H7T4V7"/>
<sequence>MSGCKNDFDVESGALHVPGRGCVFTGGMNGWKISAGEMTGVTQRRYIIRKPTNWDVDTEEQNNYERKSDYFITSQITEPPDDSNPGPLSEFRFGVDECYPRNYVLPQDLALPEGTRPIGIPVHDGCWKIFERVLKLRLGDVDLQGFMALWHVDKAIGVVDFESFAQIP</sequence>
<evidence type="ECO:0000313" key="2">
    <source>
        <dbReference type="Proteomes" id="UP000664132"/>
    </source>
</evidence>
<dbReference type="OrthoDB" id="6612291at2759"/>
<evidence type="ECO:0000313" key="1">
    <source>
        <dbReference type="EMBL" id="KAG4413026.1"/>
    </source>
</evidence>
<comment type="caution">
    <text evidence="1">The sequence shown here is derived from an EMBL/GenBank/DDBJ whole genome shotgun (WGS) entry which is preliminary data.</text>
</comment>